<accession>A0ABQ9NQ70</accession>
<evidence type="ECO:0008006" key="4">
    <source>
        <dbReference type="Google" id="ProtNLM"/>
    </source>
</evidence>
<dbReference type="Proteomes" id="UP001172684">
    <property type="component" value="Unassembled WGS sequence"/>
</dbReference>
<dbReference type="EMBL" id="JAPDRL010000039">
    <property type="protein sequence ID" value="KAJ9664093.1"/>
    <property type="molecule type" value="Genomic_DNA"/>
</dbReference>
<proteinExistence type="predicted"/>
<comment type="caution">
    <text evidence="2">The sequence shown here is derived from an EMBL/GenBank/DDBJ whole genome shotgun (WGS) entry which is preliminary data.</text>
</comment>
<evidence type="ECO:0000256" key="1">
    <source>
        <dbReference type="SAM" id="Phobius"/>
    </source>
</evidence>
<evidence type="ECO:0000313" key="3">
    <source>
        <dbReference type="Proteomes" id="UP001172684"/>
    </source>
</evidence>
<keyword evidence="3" id="KW-1185">Reference proteome</keyword>
<name>A0ABQ9NQ70_9PEZI</name>
<keyword evidence="1" id="KW-0472">Membrane</keyword>
<gene>
    <name evidence="2" type="ORF">H2201_005333</name>
</gene>
<feature type="transmembrane region" description="Helical" evidence="1">
    <location>
        <begin position="44"/>
        <end position="64"/>
    </location>
</feature>
<keyword evidence="1" id="KW-0812">Transmembrane</keyword>
<reference evidence="2" key="1">
    <citation type="submission" date="2022-10" db="EMBL/GenBank/DDBJ databases">
        <title>Culturing micro-colonial fungi from biological soil crusts in the Mojave desert and describing Neophaeococcomyces mojavensis, and introducing the new genera and species Taxawa tesnikishii.</title>
        <authorList>
            <person name="Kurbessoian T."/>
            <person name="Stajich J.E."/>
        </authorList>
    </citation>
    <scope>NUCLEOTIDE SEQUENCE</scope>
    <source>
        <strain evidence="2">TK_1</strain>
    </source>
</reference>
<evidence type="ECO:0000313" key="2">
    <source>
        <dbReference type="EMBL" id="KAJ9664093.1"/>
    </source>
</evidence>
<sequence>MSSDSLAVFRRTGHEDLQKLAEEHFKHDLEDKDRETLYKAAGKLSRHAAIGSIVGLGLGLYAAYRLRNARLAYFQAFRAAEKPKAVQFADGRTEPIPDLEPLLRPSRWGDIATYTLFGISGLFLGGETGLLTGSTSARRTLRKDPESKARIEKAFRKFRAEVLRKQADALEGTSSLKEKIFG</sequence>
<protein>
    <recommendedName>
        <fullName evidence="4">Transmembrane protein</fullName>
    </recommendedName>
</protein>
<keyword evidence="1" id="KW-1133">Transmembrane helix</keyword>
<organism evidence="2 3">
    <name type="scientific">Coniosporium apollinis</name>
    <dbReference type="NCBI Taxonomy" id="61459"/>
    <lineage>
        <taxon>Eukaryota</taxon>
        <taxon>Fungi</taxon>
        <taxon>Dikarya</taxon>
        <taxon>Ascomycota</taxon>
        <taxon>Pezizomycotina</taxon>
        <taxon>Dothideomycetes</taxon>
        <taxon>Dothideomycetes incertae sedis</taxon>
        <taxon>Coniosporium</taxon>
    </lineage>
</organism>
<feature type="transmembrane region" description="Helical" evidence="1">
    <location>
        <begin position="111"/>
        <end position="133"/>
    </location>
</feature>